<dbReference type="InterPro" id="IPR036511">
    <property type="entry name" value="TGT-like_sf"/>
</dbReference>
<feature type="domain" description="tRNA-guanine(15) transglycosylase-like" evidence="5">
    <location>
        <begin position="14"/>
        <end position="368"/>
    </location>
</feature>
<keyword evidence="2 4" id="KW-0808">Transferase</keyword>
<feature type="active site" description="Proton acceptor" evidence="4">
    <location>
        <position position="92"/>
    </location>
</feature>
<evidence type="ECO:0000256" key="4">
    <source>
        <dbReference type="HAMAP-Rule" id="MF_00168"/>
    </source>
</evidence>
<feature type="binding site" evidence="4">
    <location>
        <position position="335"/>
    </location>
    <ligand>
        <name>Zn(2+)</name>
        <dbReference type="ChEBI" id="CHEBI:29105"/>
    </ligand>
</feature>
<dbReference type="PANTHER" id="PTHR46499:SF1">
    <property type="entry name" value="QUEUINE TRNA-RIBOSYLTRANSFERASE"/>
    <property type="match status" value="1"/>
</dbReference>
<dbReference type="SUPFAM" id="SSF51713">
    <property type="entry name" value="tRNA-guanine transglycosylase"/>
    <property type="match status" value="1"/>
</dbReference>
<feature type="binding site" evidence="4">
    <location>
        <position position="309"/>
    </location>
    <ligand>
        <name>Zn(2+)</name>
        <dbReference type="ChEBI" id="CHEBI:29105"/>
    </ligand>
</feature>
<feature type="binding site" evidence="4">
    <location>
        <position position="146"/>
    </location>
    <ligand>
        <name>substrate</name>
    </ligand>
</feature>
<feature type="region of interest" description="RNA binding" evidence="4">
    <location>
        <begin position="247"/>
        <end position="253"/>
    </location>
</feature>
<dbReference type="GO" id="GO:0005829">
    <property type="term" value="C:cytosol"/>
    <property type="evidence" value="ECO:0007669"/>
    <property type="project" value="TreeGrafter"/>
</dbReference>
<feature type="binding site" evidence="4">
    <location>
        <begin position="92"/>
        <end position="96"/>
    </location>
    <ligand>
        <name>substrate</name>
    </ligand>
</feature>
<evidence type="ECO:0000256" key="3">
    <source>
        <dbReference type="ARBA" id="ARBA00022694"/>
    </source>
</evidence>
<feature type="binding site" evidence="4">
    <location>
        <position position="189"/>
    </location>
    <ligand>
        <name>substrate</name>
    </ligand>
</feature>
<feature type="active site" description="Nucleophile" evidence="4">
    <location>
        <position position="266"/>
    </location>
</feature>
<evidence type="ECO:0000259" key="5">
    <source>
        <dbReference type="Pfam" id="PF01702"/>
    </source>
</evidence>
<dbReference type="AlphaFoldDB" id="A0A172T136"/>
<dbReference type="Gene3D" id="3.20.20.105">
    <property type="entry name" value="Queuine tRNA-ribosyltransferase-like"/>
    <property type="match status" value="1"/>
</dbReference>
<dbReference type="InterPro" id="IPR004803">
    <property type="entry name" value="TGT"/>
</dbReference>
<dbReference type="Proteomes" id="UP000077096">
    <property type="component" value="Chromosome"/>
</dbReference>
<dbReference type="GO" id="GO:0008616">
    <property type="term" value="P:tRNA queuosine(34) biosynthetic process"/>
    <property type="evidence" value="ECO:0007669"/>
    <property type="project" value="UniProtKB-UniRule"/>
</dbReference>
<evidence type="ECO:0000256" key="2">
    <source>
        <dbReference type="ARBA" id="ARBA00022679"/>
    </source>
</evidence>
<gene>
    <name evidence="4" type="primary">tgt</name>
    <name evidence="7" type="ORF">ENU12_05110</name>
    <name evidence="6" type="ORF">JM64_00320</name>
</gene>
<dbReference type="EC" id="2.4.2.29" evidence="4"/>
<comment type="subunit">
    <text evidence="4">Homodimer. Within each dimer, one monomer is responsible for RNA recognition and catalysis, while the other monomer binds to the replacement base PreQ1.</text>
</comment>
<dbReference type="NCBIfam" id="TIGR00430">
    <property type="entry name" value="Q_tRNA_tgt"/>
    <property type="match status" value="1"/>
</dbReference>
<dbReference type="OrthoDB" id="9805417at2"/>
<dbReference type="GO" id="GO:0046872">
    <property type="term" value="F:metal ion binding"/>
    <property type="evidence" value="ECO:0007669"/>
    <property type="project" value="UniProtKB-KW"/>
</dbReference>
<accession>A0A172T136</accession>
<dbReference type="EMBL" id="DTBH01000113">
    <property type="protein sequence ID" value="HGQ77281.1"/>
    <property type="molecule type" value="Genomic_DNA"/>
</dbReference>
<dbReference type="PATRIC" id="fig|93466.3.peg.61"/>
<comment type="catalytic activity">
    <reaction evidence="4">
        <text>7-aminomethyl-7-carbaguanine + guanosine(34) in tRNA = 7-aminomethyl-7-carbaguanosine(34) in tRNA + guanine</text>
        <dbReference type="Rhea" id="RHEA:24104"/>
        <dbReference type="Rhea" id="RHEA-COMP:10341"/>
        <dbReference type="Rhea" id="RHEA-COMP:10342"/>
        <dbReference type="ChEBI" id="CHEBI:16235"/>
        <dbReference type="ChEBI" id="CHEBI:58703"/>
        <dbReference type="ChEBI" id="CHEBI:74269"/>
        <dbReference type="ChEBI" id="CHEBI:82833"/>
        <dbReference type="EC" id="2.4.2.29"/>
    </reaction>
</comment>
<protein>
    <recommendedName>
        <fullName evidence="4">Queuine tRNA-ribosyltransferase</fullName>
        <ecNumber evidence="4">2.4.2.29</ecNumber>
    </recommendedName>
    <alternativeName>
        <fullName evidence="4">Guanine insertion enzyme</fullName>
    </alternativeName>
    <alternativeName>
        <fullName evidence="4">tRNA-guanine transglycosylase</fullName>
    </alternativeName>
</protein>
<keyword evidence="1 4" id="KW-0328">Glycosyltransferase</keyword>
<proteinExistence type="inferred from homology"/>
<organism evidence="6 8">
    <name type="scientific">Fervidobacterium pennivorans</name>
    <dbReference type="NCBI Taxonomy" id="93466"/>
    <lineage>
        <taxon>Bacteria</taxon>
        <taxon>Thermotogati</taxon>
        <taxon>Thermotogota</taxon>
        <taxon>Thermotogae</taxon>
        <taxon>Thermotogales</taxon>
        <taxon>Fervidobacteriaceae</taxon>
        <taxon>Fervidobacterium</taxon>
    </lineage>
</organism>
<comment type="function">
    <text evidence="4">Catalyzes the base-exchange of a guanine (G) residue with the queuine precursor 7-aminomethyl-7-deazaguanine (PreQ1) at position 34 (anticodon wobble position) in tRNAs with GU(N) anticodons (tRNA-Asp, -Asn, -His and -Tyr). Catalysis occurs through a double-displacement mechanism. The nucleophile active site attacks the C1' of nucleotide 34 to detach the guanine base from the RNA, forming a covalent enzyme-RNA intermediate. The proton acceptor active site deprotonates the incoming PreQ1, allowing a nucleophilic attack on the C1' of the ribose to form the product. After dissociation, two additional enzymatic reactions on the tRNA convert PreQ1 to queuine (Q), resulting in the hypermodified nucleoside queuosine (7-(((4,5-cis-dihydroxy-2-cyclopenten-1-yl)amino)methyl)-7-deazaguanosine).</text>
</comment>
<dbReference type="NCBIfam" id="TIGR00449">
    <property type="entry name" value="tgt_general"/>
    <property type="match status" value="1"/>
</dbReference>
<keyword evidence="4" id="KW-0479">Metal-binding</keyword>
<dbReference type="HAMAP" id="MF_00168">
    <property type="entry name" value="Q_tRNA_Tgt"/>
    <property type="match status" value="1"/>
</dbReference>
<comment type="cofactor">
    <cofactor evidence="4">
        <name>Zn(2+)</name>
        <dbReference type="ChEBI" id="CHEBI:29105"/>
    </cofactor>
    <text evidence="4">Binds 1 zinc ion per subunit.</text>
</comment>
<evidence type="ECO:0000313" key="8">
    <source>
        <dbReference type="Proteomes" id="UP000077096"/>
    </source>
</evidence>
<feature type="binding site" evidence="4">
    <location>
        <position position="304"/>
    </location>
    <ligand>
        <name>Zn(2+)</name>
        <dbReference type="ChEBI" id="CHEBI:29105"/>
    </ligand>
</feature>
<name>A0A172T136_FERPE</name>
<sequence length="374" mass="42572">MGSLRFEVLKTVGNARRGRMHLPHGIVETPTFMPVGTNANVKLVTPHILKENNVQIILSNAFHLYLKPGLDVIREFGGLHNFMNWDRPILTDSGGFQVFSLKKGQKITDDGVWIMSPIDGSRHYITPELSMEIQATLGSDIVMAFDYCADPKDGYDEAKRSVKLTTKWAKRSLEHLRRISHQAIFGIIQGAIYEDLREMSLKEITEFDFDGFAIGGLSVGEPHEVTLKMVEFIGPRMPSDKPRYFMGGGSPDLLVDLVANGVDIFDSVFPTRVARHGLAVTWNGKFNIRSARYKYDKTPIDENCTCYTCRNFSKGYIRHLFDREEVLGQILLTIHDIHFMMEFGEKMRESIENGTFYEFREKVKKAYEKQASEG</sequence>
<dbReference type="KEGG" id="fng:JM64_00320"/>
<keyword evidence="4" id="KW-0862">Zinc</keyword>
<dbReference type="EMBL" id="CP011393">
    <property type="protein sequence ID" value="ANE40642.1"/>
    <property type="molecule type" value="Genomic_DNA"/>
</dbReference>
<keyword evidence="3 4" id="KW-0819">tRNA processing</keyword>
<keyword evidence="4" id="KW-0671">Queuosine biosynthesis</keyword>
<dbReference type="UniPathway" id="UPA00392"/>
<comment type="similarity">
    <text evidence="4">Belongs to the queuine tRNA-ribosyltransferase family.</text>
</comment>
<evidence type="ECO:0000313" key="6">
    <source>
        <dbReference type="EMBL" id="ANE40642.1"/>
    </source>
</evidence>
<evidence type="ECO:0000313" key="7">
    <source>
        <dbReference type="EMBL" id="HGQ77281.1"/>
    </source>
</evidence>
<comment type="pathway">
    <text evidence="4">tRNA modification; tRNA-queuosine biosynthesis.</text>
</comment>
<dbReference type="PANTHER" id="PTHR46499">
    <property type="entry name" value="QUEUINE TRNA-RIBOSYLTRANSFERASE"/>
    <property type="match status" value="1"/>
</dbReference>
<feature type="region of interest" description="RNA binding; important for wobble base 34 recognition" evidence="4">
    <location>
        <begin position="271"/>
        <end position="275"/>
    </location>
</feature>
<dbReference type="Pfam" id="PF01702">
    <property type="entry name" value="TGT"/>
    <property type="match status" value="1"/>
</dbReference>
<feature type="binding site" evidence="4">
    <location>
        <position position="306"/>
    </location>
    <ligand>
        <name>Zn(2+)</name>
        <dbReference type="ChEBI" id="CHEBI:29105"/>
    </ligand>
</feature>
<dbReference type="InterPro" id="IPR002616">
    <property type="entry name" value="tRNA_ribo_trans-like"/>
</dbReference>
<feature type="binding site" evidence="4">
    <location>
        <position position="216"/>
    </location>
    <ligand>
        <name>substrate</name>
    </ligand>
</feature>
<evidence type="ECO:0000256" key="1">
    <source>
        <dbReference type="ARBA" id="ARBA00022676"/>
    </source>
</evidence>
<reference evidence="7" key="2">
    <citation type="journal article" date="2020" name="mSystems">
        <title>Genome- and Community-Level Interaction Insights into Carbon Utilization and Element Cycling Functions of Hydrothermarchaeota in Hydrothermal Sediment.</title>
        <authorList>
            <person name="Zhou Z."/>
            <person name="Liu Y."/>
            <person name="Xu W."/>
            <person name="Pan J."/>
            <person name="Luo Z.H."/>
            <person name="Li M."/>
        </authorList>
    </citation>
    <scope>NUCLEOTIDE SEQUENCE [LARGE SCALE GENOMIC DNA]</scope>
    <source>
        <strain evidence="7">SpSt-640</strain>
    </source>
</reference>
<dbReference type="GO" id="GO:0008479">
    <property type="term" value="F:tRNA-guanosine(34) queuine transglycosylase activity"/>
    <property type="evidence" value="ECO:0007669"/>
    <property type="project" value="UniProtKB-UniRule"/>
</dbReference>
<reference evidence="6 8" key="1">
    <citation type="submission" date="2014-08" db="EMBL/GenBank/DDBJ databases">
        <title>Fervidobacterium pennivorans DYC genome.</title>
        <authorList>
            <person name="Wushke S."/>
        </authorList>
    </citation>
    <scope>NUCLEOTIDE SEQUENCE [LARGE SCALE GENOMIC DNA]</scope>
    <source>
        <strain evidence="6 8">DYC</strain>
    </source>
</reference>
<dbReference type="InterPro" id="IPR050076">
    <property type="entry name" value="ArchSynthase1/Queuine_TRR"/>
</dbReference>